<evidence type="ECO:0008006" key="4">
    <source>
        <dbReference type="Google" id="ProtNLM"/>
    </source>
</evidence>
<dbReference type="SUPFAM" id="SSF51197">
    <property type="entry name" value="Clavaminate synthase-like"/>
    <property type="match status" value="1"/>
</dbReference>
<dbReference type="OrthoDB" id="438224at2759"/>
<feature type="compositionally biased region" description="Low complexity" evidence="1">
    <location>
        <begin position="335"/>
        <end position="345"/>
    </location>
</feature>
<organism evidence="2 3">
    <name type="scientific">Ceratodon purpureus</name>
    <name type="common">Fire moss</name>
    <name type="synonym">Dicranum purpureum</name>
    <dbReference type="NCBI Taxonomy" id="3225"/>
    <lineage>
        <taxon>Eukaryota</taxon>
        <taxon>Viridiplantae</taxon>
        <taxon>Streptophyta</taxon>
        <taxon>Embryophyta</taxon>
        <taxon>Bryophyta</taxon>
        <taxon>Bryophytina</taxon>
        <taxon>Bryopsida</taxon>
        <taxon>Dicranidae</taxon>
        <taxon>Pseudoditrichales</taxon>
        <taxon>Ditrichaceae</taxon>
        <taxon>Ceratodon</taxon>
    </lineage>
</organism>
<gene>
    <name evidence="2" type="ORF">KC19_8G199200</name>
</gene>
<proteinExistence type="predicted"/>
<sequence length="493" mass="53961">MLVLDYHQLVALSRHGSNPHQRNNGALLSVQEPGDDGRAEPDWGVADSCMEAMGPNGDGFVAVRGMRDYASLRSRLLRLAQTLALMPTSERAAVLKEHGLGTDVPLKDPGRPVSSFAAQLWFGSLREFKQSEPTLIDDCGGLNAHWSSDGDSLSDLGSLFKQLGMCMVEVGLLIARLCDAARSQGSMREARLEQAILESGTAKGRLIHYHSSLEQEIMSSLRKDFRKGHKQNKSGDGGRKTDISNLATDFAGSAPTWWQQWHCDYGIFTVLTSPLFLRPTRVIPVNSNVGMERSCCLKDVPMSAGIQLQANLELPKLNSSRVIHQGKMEGKSPRTRSPQLSSSPPRLVDLNSSVQECLSPDGHSLLVVMDSHGRTTSLVIPSDYLIVQVGEAAQLLCGGELVARAHCVMRPTSAKDVSRETMAVFLQPAWDRRMTLPLGVPQEQALEAGGNATNLETHIPQLASRWKDGCTFAELSKETTRQYYGADGYQSRR</sequence>
<dbReference type="PANTHER" id="PTHR48253:SF2">
    <property type="entry name" value="ISOPENICILLIN N SYNTHASE-LIKE FE(2+) 2OG DIOXYGENASE DOMAIN-CONTAINING PROTEIN"/>
    <property type="match status" value="1"/>
</dbReference>
<protein>
    <recommendedName>
        <fullName evidence="4">Isopenicillin N synthase-like Fe(2+) 2OG dioxygenase domain-containing protein</fullName>
    </recommendedName>
</protein>
<keyword evidence="3" id="KW-1185">Reference proteome</keyword>
<dbReference type="Proteomes" id="UP000822688">
    <property type="component" value="Chromosome 8"/>
</dbReference>
<feature type="compositionally biased region" description="Polar residues" evidence="1">
    <location>
        <begin position="15"/>
        <end position="26"/>
    </location>
</feature>
<accession>A0A8T0H476</accession>
<dbReference type="Gene3D" id="2.60.120.330">
    <property type="entry name" value="B-lactam Antibiotic, Isopenicillin N Synthase, Chain"/>
    <property type="match status" value="1"/>
</dbReference>
<comment type="caution">
    <text evidence="2">The sequence shown here is derived from an EMBL/GenBank/DDBJ whole genome shotgun (WGS) entry which is preliminary data.</text>
</comment>
<feature type="region of interest" description="Disordered" evidence="1">
    <location>
        <begin position="326"/>
        <end position="345"/>
    </location>
</feature>
<reference evidence="2" key="1">
    <citation type="submission" date="2020-06" db="EMBL/GenBank/DDBJ databases">
        <title>WGS assembly of Ceratodon purpureus strain R40.</title>
        <authorList>
            <person name="Carey S.B."/>
            <person name="Jenkins J."/>
            <person name="Shu S."/>
            <person name="Lovell J.T."/>
            <person name="Sreedasyam A."/>
            <person name="Maumus F."/>
            <person name="Tiley G.P."/>
            <person name="Fernandez-Pozo N."/>
            <person name="Barry K."/>
            <person name="Chen C."/>
            <person name="Wang M."/>
            <person name="Lipzen A."/>
            <person name="Daum C."/>
            <person name="Saski C.A."/>
            <person name="Payton A.C."/>
            <person name="Mcbreen J.C."/>
            <person name="Conrad R.E."/>
            <person name="Kollar L.M."/>
            <person name="Olsson S."/>
            <person name="Huttunen S."/>
            <person name="Landis J.B."/>
            <person name="Wickett N.J."/>
            <person name="Johnson M.G."/>
            <person name="Rensing S.A."/>
            <person name="Grimwood J."/>
            <person name="Schmutz J."/>
            <person name="Mcdaniel S.F."/>
        </authorList>
    </citation>
    <scope>NUCLEOTIDE SEQUENCE</scope>
    <source>
        <strain evidence="2">R40</strain>
    </source>
</reference>
<evidence type="ECO:0000313" key="3">
    <source>
        <dbReference type="Proteomes" id="UP000822688"/>
    </source>
</evidence>
<dbReference type="InterPro" id="IPR027443">
    <property type="entry name" value="IPNS-like_sf"/>
</dbReference>
<evidence type="ECO:0000313" key="2">
    <source>
        <dbReference type="EMBL" id="KAG0565555.1"/>
    </source>
</evidence>
<dbReference type="EMBL" id="CM026429">
    <property type="protein sequence ID" value="KAG0565555.1"/>
    <property type="molecule type" value="Genomic_DNA"/>
</dbReference>
<name>A0A8T0H476_CERPU</name>
<dbReference type="PANTHER" id="PTHR48253">
    <property type="match status" value="1"/>
</dbReference>
<evidence type="ECO:0000256" key="1">
    <source>
        <dbReference type="SAM" id="MobiDB-lite"/>
    </source>
</evidence>
<feature type="region of interest" description="Disordered" evidence="1">
    <location>
        <begin position="15"/>
        <end position="40"/>
    </location>
</feature>
<dbReference type="AlphaFoldDB" id="A0A8T0H476"/>